<name>A0A2M6UMG3_9BRAD</name>
<keyword evidence="10" id="KW-1185">Reference proteome</keyword>
<dbReference type="InterPro" id="IPR018584">
    <property type="entry name" value="GT87"/>
</dbReference>
<dbReference type="AlphaFoldDB" id="A0A2M6UMG3"/>
<evidence type="ECO:0000256" key="1">
    <source>
        <dbReference type="ARBA" id="ARBA00004651"/>
    </source>
</evidence>
<evidence type="ECO:0000256" key="8">
    <source>
        <dbReference type="SAM" id="Phobius"/>
    </source>
</evidence>
<evidence type="ECO:0000256" key="3">
    <source>
        <dbReference type="ARBA" id="ARBA00022679"/>
    </source>
</evidence>
<feature type="transmembrane region" description="Helical" evidence="8">
    <location>
        <begin position="300"/>
        <end position="319"/>
    </location>
</feature>
<keyword evidence="4 8" id="KW-0812">Transmembrane</keyword>
<feature type="transmembrane region" description="Helical" evidence="8">
    <location>
        <begin position="150"/>
        <end position="168"/>
    </location>
</feature>
<organism evidence="9 10">
    <name type="scientific">Bradyrhizobium nitroreducens</name>
    <dbReference type="NCBI Taxonomy" id="709803"/>
    <lineage>
        <taxon>Bacteria</taxon>
        <taxon>Pseudomonadati</taxon>
        <taxon>Pseudomonadota</taxon>
        <taxon>Alphaproteobacteria</taxon>
        <taxon>Hyphomicrobiales</taxon>
        <taxon>Nitrobacteraceae</taxon>
        <taxon>Bradyrhizobium</taxon>
    </lineage>
</organism>
<comment type="similarity">
    <text evidence="7">Belongs to the glycosyltransferase 87 family.</text>
</comment>
<dbReference type="GO" id="GO:0005886">
    <property type="term" value="C:plasma membrane"/>
    <property type="evidence" value="ECO:0007669"/>
    <property type="project" value="UniProtKB-SubCell"/>
</dbReference>
<evidence type="ECO:0000256" key="2">
    <source>
        <dbReference type="ARBA" id="ARBA00022475"/>
    </source>
</evidence>
<feature type="transmembrane region" description="Helical" evidence="8">
    <location>
        <begin position="20"/>
        <end position="39"/>
    </location>
</feature>
<keyword evidence="2" id="KW-1003">Cell membrane</keyword>
<feature type="transmembrane region" description="Helical" evidence="8">
    <location>
        <begin position="203"/>
        <end position="220"/>
    </location>
</feature>
<keyword evidence="6 8" id="KW-0472">Membrane</keyword>
<evidence type="ECO:0000256" key="6">
    <source>
        <dbReference type="ARBA" id="ARBA00023136"/>
    </source>
</evidence>
<accession>A0A2M6UMG3</accession>
<evidence type="ECO:0000256" key="7">
    <source>
        <dbReference type="ARBA" id="ARBA00024033"/>
    </source>
</evidence>
<evidence type="ECO:0008006" key="11">
    <source>
        <dbReference type="Google" id="ProtNLM"/>
    </source>
</evidence>
<dbReference type="GO" id="GO:0016758">
    <property type="term" value="F:hexosyltransferase activity"/>
    <property type="evidence" value="ECO:0007669"/>
    <property type="project" value="InterPro"/>
</dbReference>
<evidence type="ECO:0000256" key="5">
    <source>
        <dbReference type="ARBA" id="ARBA00022989"/>
    </source>
</evidence>
<protein>
    <recommendedName>
        <fullName evidence="11">DUF2029 domain-containing protein</fullName>
    </recommendedName>
</protein>
<reference evidence="9 10" key="1">
    <citation type="submission" date="2015-06" db="EMBL/GenBank/DDBJ databases">
        <title>Comparative genome analysis of nirS-carrying Bradyrhizobium sp. strains.</title>
        <authorList>
            <person name="Ishii S."/>
            <person name="Jang J."/>
            <person name="Nishizawa T."/>
            <person name="Senoo K."/>
        </authorList>
    </citation>
    <scope>NUCLEOTIDE SEQUENCE [LARGE SCALE GENOMIC DNA]</scope>
    <source>
        <strain evidence="9 10">TSA1</strain>
    </source>
</reference>
<feature type="transmembrane region" description="Helical" evidence="8">
    <location>
        <begin position="97"/>
        <end position="114"/>
    </location>
</feature>
<feature type="transmembrane region" description="Helical" evidence="8">
    <location>
        <begin position="175"/>
        <end position="197"/>
    </location>
</feature>
<keyword evidence="3" id="KW-0808">Transferase</keyword>
<feature type="transmembrane region" description="Helical" evidence="8">
    <location>
        <begin position="379"/>
        <end position="397"/>
    </location>
</feature>
<evidence type="ECO:0000313" key="10">
    <source>
        <dbReference type="Proteomes" id="UP000228930"/>
    </source>
</evidence>
<proteinExistence type="inferred from homology"/>
<gene>
    <name evidence="9" type="ORF">TSA1_37215</name>
</gene>
<evidence type="ECO:0000313" key="9">
    <source>
        <dbReference type="EMBL" id="PIT05749.1"/>
    </source>
</evidence>
<keyword evidence="5 8" id="KW-1133">Transmembrane helix</keyword>
<comment type="caution">
    <text evidence="9">The sequence shown here is derived from an EMBL/GenBank/DDBJ whole genome shotgun (WGS) entry which is preliminary data.</text>
</comment>
<dbReference type="Pfam" id="PF09594">
    <property type="entry name" value="GT87"/>
    <property type="match status" value="1"/>
</dbReference>
<evidence type="ECO:0000256" key="4">
    <source>
        <dbReference type="ARBA" id="ARBA00022692"/>
    </source>
</evidence>
<comment type="subcellular location">
    <subcellularLocation>
        <location evidence="1">Cell membrane</location>
        <topology evidence="1">Multi-pass membrane protein</topology>
    </subcellularLocation>
</comment>
<dbReference type="EMBL" id="LFJC01000003">
    <property type="protein sequence ID" value="PIT05749.1"/>
    <property type="molecule type" value="Genomic_DNA"/>
</dbReference>
<sequence length="446" mass="49664">MTSPAPLAKPDAPRRLSLRAPLDLLFLFCCVLLTADVLVPEIFGSGKTKDYPLWYWVGQQVLQGEPLYPATAIEYFDYIYPPPPAILLAIPSWFGKIPLYVVLSILNVLAWWYTGTLSHVMTGSDRKPGPWLEALPAVVTVPLVFDMFDLGQPNLVLLAMVLFGFWGLRHQRSWLAGFMFALATAIKVFPVAVLPYLLWRRKWAAVVSMVAFTGILLYLVPAPIRGFERNAAELATWYQGMVGTSSEKGFGQRDEQNWSWVNQSLIAVTHRLVRPINFNQDDPGKPPRTMNIIDVDYRTANWIVLAMSALLGLGFLAVMPRQARRTARSDAEELGILFCLITVASPLARQYYFVWLFFPMTVLMHRAAFDERAKVRLGTWLALGAAGVLLLLALPWFPTVLQAWGNNLAATAVLAVSLAWHIRHPPVAAGTPPATGLKPADLEKPS</sequence>
<feature type="transmembrane region" description="Helical" evidence="8">
    <location>
        <begin position="334"/>
        <end position="358"/>
    </location>
</feature>
<dbReference type="Proteomes" id="UP000228930">
    <property type="component" value="Unassembled WGS sequence"/>
</dbReference>
<dbReference type="RefSeq" id="WP_100180860.1">
    <property type="nucleotide sequence ID" value="NZ_LFJC01000003.1"/>
</dbReference>